<dbReference type="GO" id="GO:0042132">
    <property type="term" value="F:fructose 1,6-bisphosphate 1-phosphatase activity"/>
    <property type="evidence" value="ECO:0007669"/>
    <property type="project" value="UniProtKB-EC"/>
</dbReference>
<feature type="binding site" evidence="9">
    <location>
        <position position="52"/>
    </location>
    <ligand>
        <name>Mg(2+)</name>
        <dbReference type="ChEBI" id="CHEBI:18420"/>
        <label>1</label>
        <note>catalytic</note>
    </ligand>
</feature>
<dbReference type="Proteomes" id="UP000509667">
    <property type="component" value="Chromosome"/>
</dbReference>
<feature type="binding site" evidence="9">
    <location>
        <position position="70"/>
    </location>
    <ligand>
        <name>Mg(2+)</name>
        <dbReference type="ChEBI" id="CHEBI:18420"/>
        <label>1</label>
        <note>catalytic</note>
    </ligand>
</feature>
<dbReference type="Pfam" id="PF00459">
    <property type="entry name" value="Inositol_P"/>
    <property type="match status" value="1"/>
</dbReference>
<accession>A0A7D5P0H1</accession>
<keyword evidence="5" id="KW-0378">Hydrolase</keyword>
<dbReference type="InterPro" id="IPR020583">
    <property type="entry name" value="Inositol_monoP_metal-BS"/>
</dbReference>
<dbReference type="Gene3D" id="3.40.190.80">
    <property type="match status" value="1"/>
</dbReference>
<dbReference type="GO" id="GO:0008934">
    <property type="term" value="F:inositol monophosphate 1-phosphatase activity"/>
    <property type="evidence" value="ECO:0007669"/>
    <property type="project" value="InterPro"/>
</dbReference>
<dbReference type="SUPFAM" id="SSF56655">
    <property type="entry name" value="Carbohydrate phosphatase"/>
    <property type="match status" value="1"/>
</dbReference>
<comment type="catalytic activity">
    <reaction evidence="2">
        <text>beta-D-fructose 1,6-bisphosphate + H2O = beta-D-fructose 6-phosphate + phosphate</text>
        <dbReference type="Rhea" id="RHEA:11064"/>
        <dbReference type="ChEBI" id="CHEBI:15377"/>
        <dbReference type="ChEBI" id="CHEBI:32966"/>
        <dbReference type="ChEBI" id="CHEBI:43474"/>
        <dbReference type="ChEBI" id="CHEBI:57634"/>
        <dbReference type="EC" id="3.1.3.11"/>
    </reaction>
</comment>
<dbReference type="EMBL" id="CP058910">
    <property type="protein sequence ID" value="QLH76061.1"/>
    <property type="molecule type" value="Genomic_DNA"/>
</dbReference>
<feature type="binding site" evidence="9">
    <location>
        <position position="194"/>
    </location>
    <ligand>
        <name>Mg(2+)</name>
        <dbReference type="ChEBI" id="CHEBI:18420"/>
        <label>1</label>
        <note>catalytic</note>
    </ligand>
</feature>
<evidence type="ECO:0000256" key="2">
    <source>
        <dbReference type="ARBA" id="ARBA00001273"/>
    </source>
</evidence>
<comment type="similarity">
    <text evidence="8">Belongs to the inositol monophosphatase superfamily. FBPase class 4 family.</text>
</comment>
<evidence type="ECO:0000256" key="8">
    <source>
        <dbReference type="ARBA" id="ARBA00038103"/>
    </source>
</evidence>
<evidence type="ECO:0000256" key="4">
    <source>
        <dbReference type="ARBA" id="ARBA00022723"/>
    </source>
</evidence>
<dbReference type="RefSeq" id="WP_179910005.1">
    <property type="nucleotide sequence ID" value="NZ_CP058910.1"/>
</dbReference>
<proteinExistence type="inferred from homology"/>
<dbReference type="GO" id="GO:0046872">
    <property type="term" value="F:metal ion binding"/>
    <property type="evidence" value="ECO:0007669"/>
    <property type="project" value="UniProtKB-KW"/>
</dbReference>
<dbReference type="PROSITE" id="PS00630">
    <property type="entry name" value="IMP_2"/>
    <property type="match status" value="1"/>
</dbReference>
<evidence type="ECO:0000313" key="11">
    <source>
        <dbReference type="Proteomes" id="UP000509667"/>
    </source>
</evidence>
<evidence type="ECO:0000256" key="1">
    <source>
        <dbReference type="ARBA" id="ARBA00001033"/>
    </source>
</evidence>
<gene>
    <name evidence="10" type="ORF">HZS55_01515</name>
</gene>
<evidence type="ECO:0000256" key="6">
    <source>
        <dbReference type="ARBA" id="ARBA00022842"/>
    </source>
</evidence>
<dbReference type="PRINTS" id="PR00377">
    <property type="entry name" value="IMPHPHTASES"/>
</dbReference>
<dbReference type="CDD" id="cd01639">
    <property type="entry name" value="IMPase"/>
    <property type="match status" value="1"/>
</dbReference>
<organism evidence="10 11">
    <name type="scientific">Halosimplex rubrum</name>
    <dbReference type="NCBI Taxonomy" id="869889"/>
    <lineage>
        <taxon>Archaea</taxon>
        <taxon>Methanobacteriati</taxon>
        <taxon>Methanobacteriota</taxon>
        <taxon>Stenosarchaea group</taxon>
        <taxon>Halobacteria</taxon>
        <taxon>Halobacteriales</taxon>
        <taxon>Haloarculaceae</taxon>
        <taxon>Halosimplex</taxon>
    </lineage>
</organism>
<dbReference type="InterPro" id="IPR033942">
    <property type="entry name" value="IMPase"/>
</dbReference>
<sequence>MEQAAVIHRDLEWDSAELKSPQQLVTKVDFEVEQRIKEHVSEQFSTHAFVGEEEGAVGNSDAVWYIDPIDGTTDFVYGLPHSSISLALVVDGTREVGIVHHLQSDTTYAAVRGEGAYRDGDPISVSTETALDRSLFGIGFSRKDTGDRTLRSAFEYLLDETLGVRRYGSAALQLCYTADGTFEGFLHRNLSAWDVAAGTLIVEEAGGTVTDFDGNGTEQTLLDGDVVATNGNLRGRIDFLNPS</sequence>
<comment type="cofactor">
    <cofactor evidence="3 9">
        <name>Mg(2+)</name>
        <dbReference type="ChEBI" id="CHEBI:18420"/>
    </cofactor>
</comment>
<name>A0A7D5P0H1_9EURY</name>
<keyword evidence="11" id="KW-1185">Reference proteome</keyword>
<dbReference type="InterPro" id="IPR020550">
    <property type="entry name" value="Inositol_monophosphatase_CS"/>
</dbReference>
<dbReference type="PANTHER" id="PTHR20854:SF4">
    <property type="entry name" value="INOSITOL-1-MONOPHOSPHATASE-RELATED"/>
    <property type="match status" value="1"/>
</dbReference>
<dbReference type="GO" id="GO:0007165">
    <property type="term" value="P:signal transduction"/>
    <property type="evidence" value="ECO:0007669"/>
    <property type="project" value="TreeGrafter"/>
</dbReference>
<comment type="catalytic activity">
    <reaction evidence="1">
        <text>a myo-inositol phosphate + H2O = myo-inositol + phosphate</text>
        <dbReference type="Rhea" id="RHEA:24056"/>
        <dbReference type="ChEBI" id="CHEBI:15377"/>
        <dbReference type="ChEBI" id="CHEBI:17268"/>
        <dbReference type="ChEBI" id="CHEBI:43474"/>
        <dbReference type="ChEBI" id="CHEBI:84139"/>
        <dbReference type="EC" id="3.1.3.25"/>
    </reaction>
</comment>
<evidence type="ECO:0000313" key="10">
    <source>
        <dbReference type="EMBL" id="QLH76061.1"/>
    </source>
</evidence>
<dbReference type="GeneID" id="56076500"/>
<evidence type="ECO:0000256" key="7">
    <source>
        <dbReference type="ARBA" id="ARBA00023277"/>
    </source>
</evidence>
<dbReference type="KEGG" id="hrr:HZS55_01515"/>
<feature type="binding site" evidence="9">
    <location>
        <position position="69"/>
    </location>
    <ligand>
        <name>Mg(2+)</name>
        <dbReference type="ChEBI" id="CHEBI:18420"/>
        <label>1</label>
        <note>catalytic</note>
    </ligand>
</feature>
<keyword evidence="6 9" id="KW-0460">Magnesium</keyword>
<protein>
    <submittedName>
        <fullName evidence="10">Inositol monophosphatase</fullName>
    </submittedName>
</protein>
<evidence type="ECO:0000256" key="9">
    <source>
        <dbReference type="PIRSR" id="PIRSR600760-2"/>
    </source>
</evidence>
<dbReference type="PROSITE" id="PS00629">
    <property type="entry name" value="IMP_1"/>
    <property type="match status" value="1"/>
</dbReference>
<evidence type="ECO:0000256" key="3">
    <source>
        <dbReference type="ARBA" id="ARBA00001946"/>
    </source>
</evidence>
<keyword evidence="7" id="KW-0119">Carbohydrate metabolism</keyword>
<dbReference type="GO" id="GO:0006020">
    <property type="term" value="P:inositol metabolic process"/>
    <property type="evidence" value="ECO:0007669"/>
    <property type="project" value="TreeGrafter"/>
</dbReference>
<keyword evidence="4 9" id="KW-0479">Metal-binding</keyword>
<dbReference type="InterPro" id="IPR000760">
    <property type="entry name" value="Inositol_monophosphatase-like"/>
</dbReference>
<dbReference type="OrthoDB" id="58111at2157"/>
<feature type="binding site" evidence="9">
    <location>
        <position position="67"/>
    </location>
    <ligand>
        <name>Mg(2+)</name>
        <dbReference type="ChEBI" id="CHEBI:18420"/>
        <label>1</label>
        <note>catalytic</note>
    </ligand>
</feature>
<dbReference type="Gene3D" id="3.30.540.10">
    <property type="entry name" value="Fructose-1,6-Bisphosphatase, subunit A, domain 1"/>
    <property type="match status" value="1"/>
</dbReference>
<dbReference type="AlphaFoldDB" id="A0A7D5P0H1"/>
<reference evidence="10 11" key="1">
    <citation type="submission" date="2020-07" db="EMBL/GenBank/DDBJ databases">
        <title>Halosimplex pelagicum sp. nov. and Halosimplex rubrum sp. nov., isolated from salted brown alga Laminaria, and emended description of the genus Halosimplex.</title>
        <authorList>
            <person name="Cui H."/>
        </authorList>
    </citation>
    <scope>NUCLEOTIDE SEQUENCE [LARGE SCALE GENOMIC DNA]</scope>
    <source>
        <strain evidence="10 11">R27</strain>
    </source>
</reference>
<dbReference type="GO" id="GO:0046854">
    <property type="term" value="P:phosphatidylinositol phosphate biosynthetic process"/>
    <property type="evidence" value="ECO:0007669"/>
    <property type="project" value="InterPro"/>
</dbReference>
<dbReference type="PANTHER" id="PTHR20854">
    <property type="entry name" value="INOSITOL MONOPHOSPHATASE"/>
    <property type="match status" value="1"/>
</dbReference>
<evidence type="ECO:0000256" key="5">
    <source>
        <dbReference type="ARBA" id="ARBA00022801"/>
    </source>
</evidence>